<gene>
    <name evidence="6" type="ORF">WH47_05652</name>
</gene>
<dbReference type="STRING" id="597456.A0A0L7QQP8"/>
<dbReference type="GO" id="GO:0007088">
    <property type="term" value="P:regulation of mitotic nuclear division"/>
    <property type="evidence" value="ECO:0007669"/>
    <property type="project" value="TreeGrafter"/>
</dbReference>
<evidence type="ECO:0000256" key="3">
    <source>
        <dbReference type="ARBA" id="ARBA00022618"/>
    </source>
</evidence>
<dbReference type="Pfam" id="PF15280">
    <property type="entry name" value="BORA_N"/>
    <property type="match status" value="1"/>
</dbReference>
<dbReference type="PANTHER" id="PTHR14728">
    <property type="entry name" value="PROTEIN AURORA BOREALIS"/>
    <property type="match status" value="1"/>
</dbReference>
<dbReference type="GO" id="GO:0005737">
    <property type="term" value="C:cytoplasm"/>
    <property type="evidence" value="ECO:0007669"/>
    <property type="project" value="TreeGrafter"/>
</dbReference>
<evidence type="ECO:0000256" key="4">
    <source>
        <dbReference type="ARBA" id="ARBA00022776"/>
    </source>
</evidence>
<dbReference type="PRINTS" id="PR02038">
    <property type="entry name" value="AURORABORA"/>
</dbReference>
<dbReference type="Proteomes" id="UP000053825">
    <property type="component" value="Unassembled WGS sequence"/>
</dbReference>
<evidence type="ECO:0000256" key="1">
    <source>
        <dbReference type="ARBA" id="ARBA00010963"/>
    </source>
</evidence>
<evidence type="ECO:0000313" key="6">
    <source>
        <dbReference type="EMBL" id="KOC60874.1"/>
    </source>
</evidence>
<dbReference type="GO" id="GO:0019901">
    <property type="term" value="F:protein kinase binding"/>
    <property type="evidence" value="ECO:0007669"/>
    <property type="project" value="TreeGrafter"/>
</dbReference>
<dbReference type="OrthoDB" id="10020858at2759"/>
<proteinExistence type="inferred from homology"/>
<organism evidence="6 7">
    <name type="scientific">Habropoda laboriosa</name>
    <dbReference type="NCBI Taxonomy" id="597456"/>
    <lineage>
        <taxon>Eukaryota</taxon>
        <taxon>Metazoa</taxon>
        <taxon>Ecdysozoa</taxon>
        <taxon>Arthropoda</taxon>
        <taxon>Hexapoda</taxon>
        <taxon>Insecta</taxon>
        <taxon>Pterygota</taxon>
        <taxon>Neoptera</taxon>
        <taxon>Endopterygota</taxon>
        <taxon>Hymenoptera</taxon>
        <taxon>Apocrita</taxon>
        <taxon>Aculeata</taxon>
        <taxon>Apoidea</taxon>
        <taxon>Anthophila</taxon>
        <taxon>Apidae</taxon>
        <taxon>Habropoda</taxon>
    </lineage>
</organism>
<evidence type="ECO:0000256" key="5">
    <source>
        <dbReference type="ARBA" id="ARBA00023306"/>
    </source>
</evidence>
<dbReference type="PANTHER" id="PTHR14728:SF2">
    <property type="entry name" value="PROTEIN AURORA BOREALIS"/>
    <property type="match status" value="1"/>
</dbReference>
<dbReference type="AlphaFoldDB" id="A0A0L7QQP8"/>
<keyword evidence="4" id="KW-0498">Mitosis</keyword>
<name>A0A0L7QQP8_9HYME</name>
<evidence type="ECO:0000313" key="7">
    <source>
        <dbReference type="Proteomes" id="UP000053825"/>
    </source>
</evidence>
<sequence>MEQLKWSTPIKNRNERENFICTSPIIYKTPVKKYETSSRHATYQNNTSCFSVLPNHITPPSGLTKFIARNPFETDLTSRLHLSVISPTVFNKASNSPQQSPDFAWSVDELALMQPAKIEEFPSQQIHCIDPETEIKAQAAIDQFFNGNEIIPSPWELKRKEIRTNIKVNTPITVCSDLNSESAKAKKDGWSQTVLTFPPELPSHVIEILKPYFTFTQEQNVESDDANSSNNSLRRKLFFNHEDFVENEEDSSVCLSPVKINGSLVLSSSPPQSGMLVHGAALKHSQDEGYNHETSQIISENLSPPNISPIQSTINNMSCESVRSRPRSVARLDFTTEMSIDQSSIQDKECLDNHSEDKSLNNVYHARIQADTCAEVKVLAKNSTEFEHNHETGTLEFNPEQVNVVNTFKYLTESCKINTNESYILQQTNTMLGISDQQSVSNSVQDTGYQTYSMSSTTNITDSYNTTPIKQKACWGDRILMTDEKFRLYDWKENMKNVFSSTPSRSNREKENHVP</sequence>
<dbReference type="GO" id="GO:0060236">
    <property type="term" value="P:regulation of mitotic spindle organization"/>
    <property type="evidence" value="ECO:0007669"/>
    <property type="project" value="TreeGrafter"/>
</dbReference>
<comment type="similarity">
    <text evidence="1">Belongs to the BORA family.</text>
</comment>
<reference evidence="6 7" key="1">
    <citation type="submission" date="2015-07" db="EMBL/GenBank/DDBJ databases">
        <title>The genome of Habropoda laboriosa.</title>
        <authorList>
            <person name="Pan H."/>
            <person name="Kapheim K."/>
        </authorList>
    </citation>
    <scope>NUCLEOTIDE SEQUENCE [LARGE SCALE GENOMIC DNA]</scope>
    <source>
        <strain evidence="6">0110345459</strain>
    </source>
</reference>
<dbReference type="GO" id="GO:0005634">
    <property type="term" value="C:nucleus"/>
    <property type="evidence" value="ECO:0007669"/>
    <property type="project" value="TreeGrafter"/>
</dbReference>
<dbReference type="GO" id="GO:0051301">
    <property type="term" value="P:cell division"/>
    <property type="evidence" value="ECO:0007669"/>
    <property type="project" value="UniProtKB-KW"/>
</dbReference>
<keyword evidence="3" id="KW-0132">Cell division</keyword>
<accession>A0A0L7QQP8</accession>
<protein>
    <recommendedName>
        <fullName evidence="2">Protein aurora borealis</fullName>
    </recommendedName>
</protein>
<keyword evidence="5" id="KW-0131">Cell cycle</keyword>
<dbReference type="EMBL" id="KQ414786">
    <property type="protein sequence ID" value="KOC60874.1"/>
    <property type="molecule type" value="Genomic_DNA"/>
</dbReference>
<keyword evidence="7" id="KW-1185">Reference proteome</keyword>
<evidence type="ECO:0000256" key="2">
    <source>
        <dbReference type="ARBA" id="ARBA00020055"/>
    </source>
</evidence>
<dbReference type="InterPro" id="IPR023252">
    <property type="entry name" value="Aurora_borealis_protein"/>
</dbReference>